<dbReference type="EMBL" id="JAPNOA010000026">
    <property type="protein sequence ID" value="MCY0965391.1"/>
    <property type="molecule type" value="Genomic_DNA"/>
</dbReference>
<protein>
    <submittedName>
        <fullName evidence="1">Uncharacterized protein</fullName>
    </submittedName>
</protein>
<evidence type="ECO:0000313" key="2">
    <source>
        <dbReference type="Proteomes" id="UP001150830"/>
    </source>
</evidence>
<gene>
    <name evidence="1" type="ORF">OUO13_09350</name>
</gene>
<accession>A0A9X3IS03</accession>
<dbReference type="RefSeq" id="WP_283173603.1">
    <property type="nucleotide sequence ID" value="NZ_JAPNOA010000026.1"/>
</dbReference>
<dbReference type="AlphaFoldDB" id="A0A9X3IS03"/>
<proteinExistence type="predicted"/>
<organism evidence="1 2">
    <name type="scientific">Parathalassolituus penaei</name>
    <dbReference type="NCBI Taxonomy" id="2997323"/>
    <lineage>
        <taxon>Bacteria</taxon>
        <taxon>Pseudomonadati</taxon>
        <taxon>Pseudomonadota</taxon>
        <taxon>Gammaproteobacteria</taxon>
        <taxon>Oceanospirillales</taxon>
        <taxon>Oceanospirillaceae</taxon>
        <taxon>Parathalassolituus</taxon>
    </lineage>
</organism>
<keyword evidence="2" id="KW-1185">Reference proteome</keyword>
<reference evidence="1" key="1">
    <citation type="submission" date="2022-11" db="EMBL/GenBank/DDBJ databases">
        <title>Parathalassolutuus dongxingensis gen. nov., sp. nov., a novel member of family Oceanospirillaceae isolated from a coastal shrimp pond in Guangxi, China.</title>
        <authorList>
            <person name="Chen H."/>
        </authorList>
    </citation>
    <scope>NUCLEOTIDE SEQUENCE</scope>
    <source>
        <strain evidence="1">G-43</strain>
    </source>
</reference>
<evidence type="ECO:0000313" key="1">
    <source>
        <dbReference type="EMBL" id="MCY0965391.1"/>
    </source>
</evidence>
<comment type="caution">
    <text evidence="1">The sequence shown here is derived from an EMBL/GenBank/DDBJ whole genome shotgun (WGS) entry which is preliminary data.</text>
</comment>
<dbReference type="Proteomes" id="UP001150830">
    <property type="component" value="Unassembled WGS sequence"/>
</dbReference>
<sequence>MFHKQGARQGCQLQKNQKNSGDMSRAIIVSNQAACVRWLMLNLSRVDDVWDEFDETGLLAGDCVYGNLSLENIESLIGRGVRYFQIRFGNGRYFRDQPLDDRAWSDLQPELVEFGLAHFARPAPHWLG</sequence>
<name>A0A9X3IS03_9GAMM</name>